<protein>
    <submittedName>
        <fullName evidence="3">PAS domain-containing protein</fullName>
    </submittedName>
</protein>
<gene>
    <name evidence="3" type="ORF">QWZ10_09735</name>
</gene>
<evidence type="ECO:0000313" key="3">
    <source>
        <dbReference type="EMBL" id="MDN3712018.1"/>
    </source>
</evidence>
<proteinExistence type="predicted"/>
<feature type="region of interest" description="Disordered" evidence="1">
    <location>
        <begin position="1"/>
        <end position="24"/>
    </location>
</feature>
<dbReference type="Proteomes" id="UP001243846">
    <property type="component" value="Unassembled WGS sequence"/>
</dbReference>
<sequence>MGDDMSLTRSTAQSGLPATAAADRPGAQSIASGYANGAAARSPAPDPSTLSGTDLRVMSMVGAIAGATGLPAAEVGENDAALALALLRALRDPVFLMDPDGRVTYMNPAAANHLARGARGRTRSWCDLWPEASEAVLRDLMAQAREGESNDVSLPGLGDDGEVTLWRISFVPLEDSRGEVAKILCILREG</sequence>
<feature type="domain" description="PAS" evidence="2">
    <location>
        <begin position="79"/>
        <end position="115"/>
    </location>
</feature>
<evidence type="ECO:0000256" key="1">
    <source>
        <dbReference type="SAM" id="MobiDB-lite"/>
    </source>
</evidence>
<dbReference type="InterPro" id="IPR035965">
    <property type="entry name" value="PAS-like_dom_sf"/>
</dbReference>
<reference evidence="4" key="1">
    <citation type="journal article" date="2019" name="Int. J. Syst. Evol. Microbiol.">
        <title>The Global Catalogue of Microorganisms (GCM) 10K type strain sequencing project: providing services to taxonomists for standard genome sequencing and annotation.</title>
        <authorList>
            <consortium name="The Broad Institute Genomics Platform"/>
            <consortium name="The Broad Institute Genome Sequencing Center for Infectious Disease"/>
            <person name="Wu L."/>
            <person name="Ma J."/>
        </authorList>
    </citation>
    <scope>NUCLEOTIDE SEQUENCE [LARGE SCALE GENOMIC DNA]</scope>
    <source>
        <strain evidence="4">CECT 8482</strain>
    </source>
</reference>
<evidence type="ECO:0000313" key="4">
    <source>
        <dbReference type="Proteomes" id="UP001243846"/>
    </source>
</evidence>
<dbReference type="SUPFAM" id="SSF55785">
    <property type="entry name" value="PYP-like sensor domain (PAS domain)"/>
    <property type="match status" value="1"/>
</dbReference>
<dbReference type="InterPro" id="IPR013656">
    <property type="entry name" value="PAS_4"/>
</dbReference>
<dbReference type="InterPro" id="IPR000014">
    <property type="entry name" value="PAS"/>
</dbReference>
<keyword evidence="4" id="KW-1185">Reference proteome</keyword>
<dbReference type="Gene3D" id="3.30.450.20">
    <property type="entry name" value="PAS domain"/>
    <property type="match status" value="1"/>
</dbReference>
<dbReference type="PROSITE" id="PS50112">
    <property type="entry name" value="PAS"/>
    <property type="match status" value="1"/>
</dbReference>
<dbReference type="Pfam" id="PF08448">
    <property type="entry name" value="PAS_4"/>
    <property type="match status" value="1"/>
</dbReference>
<organism evidence="3 4">
    <name type="scientific">Paracoccus cavernae</name>
    <dbReference type="NCBI Taxonomy" id="1571207"/>
    <lineage>
        <taxon>Bacteria</taxon>
        <taxon>Pseudomonadati</taxon>
        <taxon>Pseudomonadota</taxon>
        <taxon>Alphaproteobacteria</taxon>
        <taxon>Rhodobacterales</taxon>
        <taxon>Paracoccaceae</taxon>
        <taxon>Paracoccus</taxon>
    </lineage>
</organism>
<evidence type="ECO:0000259" key="2">
    <source>
        <dbReference type="PROSITE" id="PS50112"/>
    </source>
</evidence>
<name>A0ABT8D5F9_9RHOB</name>
<dbReference type="EMBL" id="JAUFRC010000001">
    <property type="protein sequence ID" value="MDN3712018.1"/>
    <property type="molecule type" value="Genomic_DNA"/>
</dbReference>
<comment type="caution">
    <text evidence="3">The sequence shown here is derived from an EMBL/GenBank/DDBJ whole genome shotgun (WGS) entry which is preliminary data.</text>
</comment>
<dbReference type="SMART" id="SM00091">
    <property type="entry name" value="PAS"/>
    <property type="match status" value="1"/>
</dbReference>
<accession>A0ABT8D5F9</accession>
<feature type="compositionally biased region" description="Polar residues" evidence="1">
    <location>
        <begin position="7"/>
        <end position="16"/>
    </location>
</feature>
<dbReference type="CDD" id="cd00130">
    <property type="entry name" value="PAS"/>
    <property type="match status" value="1"/>
</dbReference>